<sequence length="34" mass="3586">MKILVTGIAGFIGSHTADALLKRGDRVVGVDNFN</sequence>
<dbReference type="Proteomes" id="UP000034316">
    <property type="component" value="Unassembled WGS sequence"/>
</dbReference>
<reference evidence="2 3" key="1">
    <citation type="journal article" date="2015" name="Nature">
        <title>rRNA introns, odd ribosomes, and small enigmatic genomes across a large radiation of phyla.</title>
        <authorList>
            <person name="Brown C.T."/>
            <person name="Hug L.A."/>
            <person name="Thomas B.C."/>
            <person name="Sharon I."/>
            <person name="Castelle C.J."/>
            <person name="Singh A."/>
            <person name="Wilkins M.J."/>
            <person name="Williams K.H."/>
            <person name="Banfield J.F."/>
        </authorList>
    </citation>
    <scope>NUCLEOTIDE SEQUENCE [LARGE SCALE GENOMIC DNA]</scope>
</reference>
<evidence type="ECO:0000313" key="3">
    <source>
        <dbReference type="Proteomes" id="UP000034316"/>
    </source>
</evidence>
<gene>
    <name evidence="2" type="ORF">UR93_C0034G0012</name>
</gene>
<evidence type="ECO:0000259" key="1">
    <source>
        <dbReference type="Pfam" id="PF16363"/>
    </source>
</evidence>
<feature type="non-terminal residue" evidence="2">
    <location>
        <position position="34"/>
    </location>
</feature>
<dbReference type="Pfam" id="PF16363">
    <property type="entry name" value="GDP_Man_Dehyd"/>
    <property type="match status" value="1"/>
</dbReference>
<dbReference type="AlphaFoldDB" id="A0A0G0FJV1"/>
<proteinExistence type="predicted"/>
<comment type="caution">
    <text evidence="2">The sequence shown here is derived from an EMBL/GenBank/DDBJ whole genome shotgun (WGS) entry which is preliminary data.</text>
</comment>
<dbReference type="STRING" id="1618333.UR93_C0034G0012"/>
<accession>A0A0G0FJV1</accession>
<name>A0A0G0FJV1_9BACT</name>
<protein>
    <submittedName>
        <fullName evidence="2">NAD-dependent epimerase/dehydratase</fullName>
    </submittedName>
</protein>
<evidence type="ECO:0000313" key="2">
    <source>
        <dbReference type="EMBL" id="KKP87735.1"/>
    </source>
</evidence>
<feature type="domain" description="NAD(P)-binding" evidence="1">
    <location>
        <begin position="4"/>
        <end position="32"/>
    </location>
</feature>
<dbReference type="InterPro" id="IPR016040">
    <property type="entry name" value="NAD(P)-bd_dom"/>
</dbReference>
<organism evidence="2 3">
    <name type="scientific">Berkelbacteria bacterium GW2011_GWA2_35_9</name>
    <dbReference type="NCBI Taxonomy" id="1618333"/>
    <lineage>
        <taxon>Bacteria</taxon>
        <taxon>Candidatus Berkelbacteria</taxon>
    </lineage>
</organism>
<dbReference type="InterPro" id="IPR036291">
    <property type="entry name" value="NAD(P)-bd_dom_sf"/>
</dbReference>
<dbReference type="EMBL" id="LBRB01000034">
    <property type="protein sequence ID" value="KKP87735.1"/>
    <property type="molecule type" value="Genomic_DNA"/>
</dbReference>
<dbReference type="SUPFAM" id="SSF51735">
    <property type="entry name" value="NAD(P)-binding Rossmann-fold domains"/>
    <property type="match status" value="1"/>
</dbReference>
<dbReference type="Gene3D" id="3.40.50.720">
    <property type="entry name" value="NAD(P)-binding Rossmann-like Domain"/>
    <property type="match status" value="1"/>
</dbReference>